<accession>A0A0B7BXI4</accession>
<sequence length="85" mass="9670">FIVIAHLLIFFFSLDMDKQISIMASCKTTKSFLHAWSVVIRHREPHDLPILSIFSTILRYPVVFGLPLFHLISVVSCMAAPRDGL</sequence>
<name>A0A0B7BXI4_9EUPU</name>
<dbReference type="EMBL" id="HACG01050813">
    <property type="protein sequence ID" value="CEK97678.1"/>
    <property type="molecule type" value="Transcribed_RNA"/>
</dbReference>
<dbReference type="AlphaFoldDB" id="A0A0B7BXI4"/>
<evidence type="ECO:0000313" key="1">
    <source>
        <dbReference type="EMBL" id="CEK97678.1"/>
    </source>
</evidence>
<organism evidence="1">
    <name type="scientific">Arion vulgaris</name>
    <dbReference type="NCBI Taxonomy" id="1028688"/>
    <lineage>
        <taxon>Eukaryota</taxon>
        <taxon>Metazoa</taxon>
        <taxon>Spiralia</taxon>
        <taxon>Lophotrochozoa</taxon>
        <taxon>Mollusca</taxon>
        <taxon>Gastropoda</taxon>
        <taxon>Heterobranchia</taxon>
        <taxon>Euthyneura</taxon>
        <taxon>Panpulmonata</taxon>
        <taxon>Eupulmonata</taxon>
        <taxon>Stylommatophora</taxon>
        <taxon>Helicina</taxon>
        <taxon>Arionoidea</taxon>
        <taxon>Arionidae</taxon>
        <taxon>Arion</taxon>
    </lineage>
</organism>
<proteinExistence type="predicted"/>
<gene>
    <name evidence="1" type="primary">ORF216571</name>
</gene>
<feature type="non-terminal residue" evidence="1">
    <location>
        <position position="1"/>
    </location>
</feature>
<protein>
    <submittedName>
        <fullName evidence="1">Uncharacterized protein</fullName>
    </submittedName>
</protein>
<reference evidence="1" key="1">
    <citation type="submission" date="2014-12" db="EMBL/GenBank/DDBJ databases">
        <title>Insight into the proteome of Arion vulgaris.</title>
        <authorList>
            <person name="Aradska J."/>
            <person name="Bulat T."/>
            <person name="Smidak R."/>
            <person name="Sarate P."/>
            <person name="Gangsoo J."/>
            <person name="Sialana F."/>
            <person name="Bilban M."/>
            <person name="Lubec G."/>
        </authorList>
    </citation>
    <scope>NUCLEOTIDE SEQUENCE</scope>
    <source>
        <tissue evidence="1">Skin</tissue>
    </source>
</reference>